<accession>A0A7V8NVU5</accession>
<sequence length="312" mass="34559">MAMLSFCGIDVSKDRLDVVVLPEGWFFSVSNDTAGWAELVARLRPLTVSAIGLEPSGGYERGIIRALLAAGLSVRRINPNKLRQFARARGVLAKNDRLDARLIAEYVAIMPTRVVQRDAAVERLAEIVTMRRQLCDEHVAAENQAAHLEDAMLRRLSKRRQMRLEADIRLLDKRLAEMVAANVALAQRYELLTSMPGVGPVLAFTLIALLPELGKMSRKQIAALVGLAPYDFDSGKLKGHRSIYGGRMPVRNVLYMAALSASRYSPALKTFHKRLAAADKKSKVIIVAVMRKMITTLNAMLRDSAAWQPRSA</sequence>
<dbReference type="NCBIfam" id="NF033542">
    <property type="entry name" value="transpos_IS110"/>
    <property type="match status" value="1"/>
</dbReference>
<feature type="domain" description="Transposase IS110-like N-terminal" evidence="1">
    <location>
        <begin position="7"/>
        <end position="146"/>
    </location>
</feature>
<dbReference type="GO" id="GO:0003677">
    <property type="term" value="F:DNA binding"/>
    <property type="evidence" value="ECO:0007669"/>
    <property type="project" value="InterPro"/>
</dbReference>
<name>A0A7V8NVU5_9BACT</name>
<protein>
    <submittedName>
        <fullName evidence="3">IS110 family transposase</fullName>
    </submittedName>
</protein>
<evidence type="ECO:0000313" key="4">
    <source>
        <dbReference type="Proteomes" id="UP000567293"/>
    </source>
</evidence>
<dbReference type="InterPro" id="IPR047650">
    <property type="entry name" value="Transpos_IS110"/>
</dbReference>
<gene>
    <name evidence="3" type="ORF">HRJ53_25680</name>
</gene>
<proteinExistence type="predicted"/>
<keyword evidence="4" id="KW-1185">Reference proteome</keyword>
<evidence type="ECO:0000259" key="1">
    <source>
        <dbReference type="Pfam" id="PF01548"/>
    </source>
</evidence>
<dbReference type="Pfam" id="PF01548">
    <property type="entry name" value="DEDD_Tnp_IS110"/>
    <property type="match status" value="1"/>
</dbReference>
<dbReference type="PANTHER" id="PTHR33055">
    <property type="entry name" value="TRANSPOSASE FOR INSERTION SEQUENCE ELEMENT IS1111A"/>
    <property type="match status" value="1"/>
</dbReference>
<dbReference type="InterPro" id="IPR003346">
    <property type="entry name" value="Transposase_20"/>
</dbReference>
<evidence type="ECO:0000259" key="2">
    <source>
        <dbReference type="Pfam" id="PF02371"/>
    </source>
</evidence>
<dbReference type="Pfam" id="PF02371">
    <property type="entry name" value="Transposase_20"/>
    <property type="match status" value="1"/>
</dbReference>
<dbReference type="EMBL" id="JACDQQ010002476">
    <property type="protein sequence ID" value="MBA0088391.1"/>
    <property type="molecule type" value="Genomic_DNA"/>
</dbReference>
<dbReference type="GO" id="GO:0006313">
    <property type="term" value="P:DNA transposition"/>
    <property type="evidence" value="ECO:0007669"/>
    <property type="project" value="InterPro"/>
</dbReference>
<reference evidence="3" key="1">
    <citation type="submission" date="2020-06" db="EMBL/GenBank/DDBJ databases">
        <title>Legume-microbial interactions unlock mineral nutrients during tropical forest succession.</title>
        <authorList>
            <person name="Epihov D.Z."/>
        </authorList>
    </citation>
    <scope>NUCLEOTIDE SEQUENCE [LARGE SCALE GENOMIC DNA]</scope>
    <source>
        <strain evidence="3">Pan2503</strain>
    </source>
</reference>
<evidence type="ECO:0000313" key="3">
    <source>
        <dbReference type="EMBL" id="MBA0088391.1"/>
    </source>
</evidence>
<dbReference type="InterPro" id="IPR002525">
    <property type="entry name" value="Transp_IS110-like_N"/>
</dbReference>
<dbReference type="Proteomes" id="UP000567293">
    <property type="component" value="Unassembled WGS sequence"/>
</dbReference>
<dbReference type="PANTHER" id="PTHR33055:SF13">
    <property type="entry name" value="TRANSPOSASE"/>
    <property type="match status" value="1"/>
</dbReference>
<feature type="domain" description="Transposase IS116/IS110/IS902 C-terminal" evidence="2">
    <location>
        <begin position="190"/>
        <end position="272"/>
    </location>
</feature>
<dbReference type="GO" id="GO:0004803">
    <property type="term" value="F:transposase activity"/>
    <property type="evidence" value="ECO:0007669"/>
    <property type="project" value="InterPro"/>
</dbReference>
<comment type="caution">
    <text evidence="3">The sequence shown here is derived from an EMBL/GenBank/DDBJ whole genome shotgun (WGS) entry which is preliminary data.</text>
</comment>
<organism evidence="3 4">
    <name type="scientific">Candidatus Acidiferrum panamense</name>
    <dbReference type="NCBI Taxonomy" id="2741543"/>
    <lineage>
        <taxon>Bacteria</taxon>
        <taxon>Pseudomonadati</taxon>
        <taxon>Acidobacteriota</taxon>
        <taxon>Terriglobia</taxon>
        <taxon>Candidatus Acidiferrales</taxon>
        <taxon>Candidatus Acidiferrum</taxon>
    </lineage>
</organism>
<dbReference type="AlphaFoldDB" id="A0A7V8NVU5"/>